<evidence type="ECO:0000259" key="7">
    <source>
        <dbReference type="Pfam" id="PF00931"/>
    </source>
</evidence>
<organism evidence="9">
    <name type="scientific">Brachypodium distachyon</name>
    <name type="common">Purple false brome</name>
    <name type="synonym">Trachynia distachya</name>
    <dbReference type="NCBI Taxonomy" id="15368"/>
    <lineage>
        <taxon>Eukaryota</taxon>
        <taxon>Viridiplantae</taxon>
        <taxon>Streptophyta</taxon>
        <taxon>Embryophyta</taxon>
        <taxon>Tracheophyta</taxon>
        <taxon>Spermatophyta</taxon>
        <taxon>Magnoliopsida</taxon>
        <taxon>Liliopsida</taxon>
        <taxon>Poales</taxon>
        <taxon>Poaceae</taxon>
        <taxon>BOP clade</taxon>
        <taxon>Pooideae</taxon>
        <taxon>Stipodae</taxon>
        <taxon>Brachypodieae</taxon>
        <taxon>Brachypodium</taxon>
    </lineage>
</organism>
<evidence type="ECO:0000256" key="4">
    <source>
        <dbReference type="ARBA" id="ARBA00022741"/>
    </source>
</evidence>
<evidence type="ECO:0000256" key="6">
    <source>
        <dbReference type="SAM" id="SignalP"/>
    </source>
</evidence>
<keyword evidence="2" id="KW-0433">Leucine-rich repeat</keyword>
<name>A0A0Q3J479_BRADI</name>
<evidence type="ECO:0000256" key="3">
    <source>
        <dbReference type="ARBA" id="ARBA00022737"/>
    </source>
</evidence>
<dbReference type="InterPro" id="IPR044974">
    <property type="entry name" value="Disease_R_plants"/>
</dbReference>
<keyword evidence="4" id="KW-0547">Nucleotide-binding</keyword>
<evidence type="ECO:0000256" key="1">
    <source>
        <dbReference type="ARBA" id="ARBA00008894"/>
    </source>
</evidence>
<feature type="chain" id="PRO_5036297557" description="NB-ARC domain-containing protein" evidence="6">
    <location>
        <begin position="28"/>
        <end position="372"/>
    </location>
</feature>
<feature type="domain" description="Disease resistance N-terminal" evidence="8">
    <location>
        <begin position="15"/>
        <end position="94"/>
    </location>
</feature>
<keyword evidence="11" id="KW-1185">Reference proteome</keyword>
<dbReference type="Gene3D" id="1.10.8.430">
    <property type="entry name" value="Helical domain of apoptotic protease-activating factors"/>
    <property type="match status" value="1"/>
</dbReference>
<dbReference type="InterPro" id="IPR027417">
    <property type="entry name" value="P-loop_NTPase"/>
</dbReference>
<feature type="domain" description="NB-ARC" evidence="7">
    <location>
        <begin position="144"/>
        <end position="259"/>
    </location>
</feature>
<dbReference type="PANTHER" id="PTHR23155:SF1075">
    <property type="entry name" value="OS06G0644300 PROTEIN"/>
    <property type="match status" value="1"/>
</dbReference>
<evidence type="ECO:0000256" key="2">
    <source>
        <dbReference type="ARBA" id="ARBA00022614"/>
    </source>
</evidence>
<dbReference type="Pfam" id="PF18052">
    <property type="entry name" value="Rx_N"/>
    <property type="match status" value="1"/>
</dbReference>
<keyword evidence="6" id="KW-0732">Signal</keyword>
<dbReference type="InterPro" id="IPR041118">
    <property type="entry name" value="Rx_N"/>
</dbReference>
<dbReference type="InParanoid" id="A0A0Q3J479"/>
<dbReference type="STRING" id="15368.A0A0Q3J479"/>
<reference evidence="9 10" key="1">
    <citation type="journal article" date="2010" name="Nature">
        <title>Genome sequencing and analysis of the model grass Brachypodium distachyon.</title>
        <authorList>
            <consortium name="International Brachypodium Initiative"/>
        </authorList>
    </citation>
    <scope>NUCLEOTIDE SEQUENCE [LARGE SCALE GENOMIC DNA]</scope>
    <source>
        <strain evidence="9 10">Bd21</strain>
    </source>
</reference>
<dbReference type="EMBL" id="CM000881">
    <property type="protein sequence ID" value="KQK07548.1"/>
    <property type="molecule type" value="Genomic_DNA"/>
</dbReference>
<evidence type="ECO:0000313" key="9">
    <source>
        <dbReference type="EMBL" id="KQK07548.1"/>
    </source>
</evidence>
<feature type="signal peptide" evidence="6">
    <location>
        <begin position="1"/>
        <end position="27"/>
    </location>
</feature>
<evidence type="ECO:0000313" key="11">
    <source>
        <dbReference type="Proteomes" id="UP000008810"/>
    </source>
</evidence>
<reference evidence="9" key="2">
    <citation type="submission" date="2017-06" db="EMBL/GenBank/DDBJ databases">
        <title>WGS assembly of Brachypodium distachyon.</title>
        <authorList>
            <consortium name="The International Brachypodium Initiative"/>
            <person name="Lucas S."/>
            <person name="Harmon-Smith M."/>
            <person name="Lail K."/>
            <person name="Tice H."/>
            <person name="Grimwood J."/>
            <person name="Bruce D."/>
            <person name="Barry K."/>
            <person name="Shu S."/>
            <person name="Lindquist E."/>
            <person name="Wang M."/>
            <person name="Pitluck S."/>
            <person name="Vogel J.P."/>
            <person name="Garvin D.F."/>
            <person name="Mockler T.C."/>
            <person name="Schmutz J."/>
            <person name="Rokhsar D."/>
            <person name="Bevan M.W."/>
        </authorList>
    </citation>
    <scope>NUCLEOTIDE SEQUENCE</scope>
    <source>
        <strain evidence="9">Bd21</strain>
    </source>
</reference>
<proteinExistence type="inferred from homology"/>
<dbReference type="Gene3D" id="1.10.10.10">
    <property type="entry name" value="Winged helix-like DNA-binding domain superfamily/Winged helix DNA-binding domain"/>
    <property type="match status" value="1"/>
</dbReference>
<dbReference type="InterPro" id="IPR042197">
    <property type="entry name" value="Apaf_helical"/>
</dbReference>
<dbReference type="Gene3D" id="3.40.50.300">
    <property type="entry name" value="P-loop containing nucleotide triphosphate hydrolases"/>
    <property type="match status" value="1"/>
</dbReference>
<dbReference type="OrthoDB" id="37484at2759"/>
<dbReference type="EnsemblPlants" id="KQK07548">
    <property type="protein sequence ID" value="KQK07548"/>
    <property type="gene ID" value="BRADI_2g36179v3"/>
</dbReference>
<dbReference type="InterPro" id="IPR002182">
    <property type="entry name" value="NB-ARC"/>
</dbReference>
<reference evidence="10" key="3">
    <citation type="submission" date="2018-08" db="UniProtKB">
        <authorList>
            <consortium name="EnsemblPlants"/>
        </authorList>
    </citation>
    <scope>IDENTIFICATION</scope>
    <source>
        <strain evidence="10">cv. Bd21</strain>
    </source>
</reference>
<evidence type="ECO:0000256" key="5">
    <source>
        <dbReference type="ARBA" id="ARBA00022821"/>
    </source>
</evidence>
<protein>
    <recommendedName>
        <fullName evidence="12">NB-ARC domain-containing protein</fullName>
    </recommendedName>
</protein>
<dbReference type="SUPFAM" id="SSF52540">
    <property type="entry name" value="P-loop containing nucleoside triphosphate hydrolases"/>
    <property type="match status" value="1"/>
</dbReference>
<keyword evidence="3" id="KW-0677">Repeat</keyword>
<dbReference type="Pfam" id="PF00931">
    <property type="entry name" value="NB-ARC"/>
    <property type="match status" value="1"/>
</dbReference>
<evidence type="ECO:0008006" key="12">
    <source>
        <dbReference type="Google" id="ProtNLM"/>
    </source>
</evidence>
<keyword evidence="5" id="KW-0611">Plant defense</keyword>
<accession>A0A0Q3J479</accession>
<dbReference type="Proteomes" id="UP000008810">
    <property type="component" value="Chromosome 2"/>
</dbReference>
<dbReference type="GO" id="GO:0043531">
    <property type="term" value="F:ADP binding"/>
    <property type="evidence" value="ECO:0007669"/>
    <property type="project" value="InterPro"/>
</dbReference>
<dbReference type="InterPro" id="IPR036388">
    <property type="entry name" value="WH-like_DNA-bd_sf"/>
</dbReference>
<dbReference type="Gene3D" id="1.20.5.4130">
    <property type="match status" value="1"/>
</dbReference>
<evidence type="ECO:0000313" key="10">
    <source>
        <dbReference type="EnsemblPlants" id="KQK07548"/>
    </source>
</evidence>
<dbReference type="GO" id="GO:0006952">
    <property type="term" value="P:defense response"/>
    <property type="evidence" value="ECO:0007669"/>
    <property type="project" value="UniProtKB-KW"/>
</dbReference>
<gene>
    <name evidence="9" type="ORF">BRADI_2g36179v3</name>
</gene>
<evidence type="ECO:0000259" key="8">
    <source>
        <dbReference type="Pfam" id="PF18052"/>
    </source>
</evidence>
<sequence>MAGLAIGSLLAAPILKVLVGQIGSAIGGHITQQKNFDKDLRRMKAALESVESVLEDAERRSITDKLTRLWLKELKVAMYAISDMIEEFEIDTNAAEPSVPYFSILDGEKMPRWLGEIWAGGGLRRGPEEATAAKARRDLCWRGQIFDLKKIGNSVITQLLDKDERKSFIPYTERQMIENSLAEIFAARKKILIVLDDLWEDKQIELGKLKDMLKLGNGSKVVVIVTTRNESIALEVCTIQPQKLAVLSPGICWSIIKHKSDFGCRDDKEELEQIGMDIATKCGGVALAAQSLGYVLKSMMPRQWESIRDSDIWSVYALGDPSLTQSEDQSLKYVLASLRLSYSVMPSHLKLCFAYCAIFPKGHKIIKDDLIR</sequence>
<dbReference type="AlphaFoldDB" id="A0A0Q3J479"/>
<dbReference type="Gramene" id="KQK07548">
    <property type="protein sequence ID" value="KQK07548"/>
    <property type="gene ID" value="BRADI_2g36179v3"/>
</dbReference>
<dbReference type="PANTHER" id="PTHR23155">
    <property type="entry name" value="DISEASE RESISTANCE PROTEIN RP"/>
    <property type="match status" value="1"/>
</dbReference>
<comment type="similarity">
    <text evidence="1">Belongs to the disease resistance NB-LRR family.</text>
</comment>